<evidence type="ECO:0000259" key="1">
    <source>
        <dbReference type="Pfam" id="PF13568"/>
    </source>
</evidence>
<comment type="caution">
    <text evidence="2">The sequence shown here is derived from an EMBL/GenBank/DDBJ whole genome shotgun (WGS) entry which is preliminary data.</text>
</comment>
<dbReference type="OrthoDB" id="1001536at2"/>
<gene>
    <name evidence="2" type="ORF">JCM15548_11591</name>
</gene>
<accession>A0A0E9LW01</accession>
<dbReference type="Proteomes" id="UP000032900">
    <property type="component" value="Unassembled WGS sequence"/>
</dbReference>
<evidence type="ECO:0000313" key="2">
    <source>
        <dbReference type="EMBL" id="GAO29409.1"/>
    </source>
</evidence>
<dbReference type="Pfam" id="PF13568">
    <property type="entry name" value="OMP_b-brl_2"/>
    <property type="match status" value="1"/>
</dbReference>
<proteinExistence type="predicted"/>
<protein>
    <recommendedName>
        <fullName evidence="1">Outer membrane protein beta-barrel domain-containing protein</fullName>
    </recommendedName>
</protein>
<evidence type="ECO:0000313" key="3">
    <source>
        <dbReference type="Proteomes" id="UP000032900"/>
    </source>
</evidence>
<dbReference type="AlphaFoldDB" id="A0A0E9LW01"/>
<dbReference type="EMBL" id="BAZW01000008">
    <property type="protein sequence ID" value="GAO29409.1"/>
    <property type="molecule type" value="Genomic_DNA"/>
</dbReference>
<keyword evidence="3" id="KW-1185">Reference proteome</keyword>
<dbReference type="STRING" id="1236989.JCM15548_11591"/>
<sequence>MRHISGFFSIVLICLFASPLSGQNFGGGFKGGMVASEVSGDHLAGPNKLGFYASAFSFLPVGPYAHLQGEVMYIQKGSRSVPNKHNDYYDYRFALQYVEMPILYVQNMARFTNNNYLSRLLLHGGLSVSILTRHKETEDGYVLLSEPNTYKPAELNLLLGFSFPIRDALYFQVGYSNSITPIRPHASGETAWNNYGQYNTLWTLGLSYIVW</sequence>
<organism evidence="2 3">
    <name type="scientific">Geofilum rubicundum JCM 15548</name>
    <dbReference type="NCBI Taxonomy" id="1236989"/>
    <lineage>
        <taxon>Bacteria</taxon>
        <taxon>Pseudomonadati</taxon>
        <taxon>Bacteroidota</taxon>
        <taxon>Bacteroidia</taxon>
        <taxon>Marinilabiliales</taxon>
        <taxon>Marinilabiliaceae</taxon>
        <taxon>Geofilum</taxon>
    </lineage>
</organism>
<name>A0A0E9LW01_9BACT</name>
<dbReference type="RefSeq" id="WP_062123687.1">
    <property type="nucleotide sequence ID" value="NZ_BAZW01000008.1"/>
</dbReference>
<dbReference type="InterPro" id="IPR025665">
    <property type="entry name" value="Beta-barrel_OMP_2"/>
</dbReference>
<reference evidence="2 3" key="1">
    <citation type="journal article" date="2015" name="Microbes Environ.">
        <title>Distribution and evolution of nitrogen fixation genes in the phylum bacteroidetes.</title>
        <authorList>
            <person name="Inoue J."/>
            <person name="Oshima K."/>
            <person name="Suda W."/>
            <person name="Sakamoto M."/>
            <person name="Iino T."/>
            <person name="Noda S."/>
            <person name="Hongoh Y."/>
            <person name="Hattori M."/>
            <person name="Ohkuma M."/>
        </authorList>
    </citation>
    <scope>NUCLEOTIDE SEQUENCE [LARGE SCALE GENOMIC DNA]</scope>
    <source>
        <strain evidence="2">JCM 15548</strain>
    </source>
</reference>
<feature type="domain" description="Outer membrane protein beta-barrel" evidence="1">
    <location>
        <begin position="25"/>
        <end position="182"/>
    </location>
</feature>